<evidence type="ECO:0000313" key="3">
    <source>
        <dbReference type="EMBL" id="QCC54787.1"/>
    </source>
</evidence>
<organism evidence="3 4">
    <name type="scientific">Natronorubrum bangense</name>
    <dbReference type="NCBI Taxonomy" id="61858"/>
    <lineage>
        <taxon>Archaea</taxon>
        <taxon>Methanobacteriati</taxon>
        <taxon>Methanobacteriota</taxon>
        <taxon>Stenosarchaea group</taxon>
        <taxon>Halobacteria</taxon>
        <taxon>Halobacteriales</taxon>
        <taxon>Natrialbaceae</taxon>
        <taxon>Natronorubrum</taxon>
    </lineage>
</organism>
<dbReference type="RefSeq" id="WP_006064747.1">
    <property type="nucleotide sequence ID" value="NZ_CP031305.1"/>
</dbReference>
<dbReference type="PANTHER" id="PTHR43428">
    <property type="entry name" value="ARSENATE REDUCTASE"/>
    <property type="match status" value="1"/>
</dbReference>
<dbReference type="InterPro" id="IPR036196">
    <property type="entry name" value="Ptyr_pPase_sf"/>
</dbReference>
<dbReference type="AlphaFoldDB" id="A0A4D6HQ51"/>
<keyword evidence="1" id="KW-0059">Arsenical resistance</keyword>
<dbReference type="GO" id="GO:0046685">
    <property type="term" value="P:response to arsenic-containing substance"/>
    <property type="evidence" value="ECO:0007669"/>
    <property type="project" value="UniProtKB-KW"/>
</dbReference>
<dbReference type="SUPFAM" id="SSF52788">
    <property type="entry name" value="Phosphotyrosine protein phosphatases I"/>
    <property type="match status" value="1"/>
</dbReference>
<name>A0A4D6HQ51_9EURY</name>
<accession>A0A4D6HQ51</accession>
<evidence type="ECO:0000313" key="4">
    <source>
        <dbReference type="Proteomes" id="UP000296822"/>
    </source>
</evidence>
<dbReference type="PANTHER" id="PTHR43428:SF1">
    <property type="entry name" value="ARSENATE REDUCTASE"/>
    <property type="match status" value="1"/>
</dbReference>
<proteinExistence type="predicted"/>
<protein>
    <submittedName>
        <fullName evidence="3">Low molecular weight phosphatase family protein</fullName>
    </submittedName>
</protein>
<dbReference type="InterPro" id="IPR023485">
    <property type="entry name" value="Ptyr_pPase"/>
</dbReference>
<gene>
    <name evidence="3" type="ORF">DV706_10100</name>
</gene>
<feature type="domain" description="Phosphotyrosine protein phosphatase I" evidence="2">
    <location>
        <begin position="6"/>
        <end position="135"/>
    </location>
</feature>
<dbReference type="Pfam" id="PF01451">
    <property type="entry name" value="LMWPc"/>
    <property type="match status" value="1"/>
</dbReference>
<dbReference type="SMART" id="SM00226">
    <property type="entry name" value="LMWPc"/>
    <property type="match status" value="1"/>
</dbReference>
<evidence type="ECO:0000256" key="1">
    <source>
        <dbReference type="ARBA" id="ARBA00022849"/>
    </source>
</evidence>
<sequence>MTDAKTHVAFVCVQNAGRSQIATAYAERERETRGLTDDVVIHSGGTHPADAVHDVVREAMADVEIDLADRKPQEIATETLESCDYVVTMGCSTLDLEADTDVRDWDLPDPHGQEKETVHEIRNDVKTRVEALFDEIEATRTD</sequence>
<evidence type="ECO:0000259" key="2">
    <source>
        <dbReference type="SMART" id="SM00226"/>
    </source>
</evidence>
<reference evidence="3 4" key="1">
    <citation type="journal article" date="2019" name="Nat. Commun.">
        <title>A new type of DNA phosphorothioation-based antiviral system in archaea.</title>
        <authorList>
            <person name="Xiong L."/>
            <person name="Liu S."/>
            <person name="Chen S."/>
            <person name="Xiao Y."/>
            <person name="Zhu B."/>
            <person name="Gao Y."/>
            <person name="Zhang Y."/>
            <person name="Chen B."/>
            <person name="Luo J."/>
            <person name="Deng Z."/>
            <person name="Chen X."/>
            <person name="Wang L."/>
            <person name="Chen S."/>
        </authorList>
    </citation>
    <scope>NUCLEOTIDE SEQUENCE [LARGE SCALE GENOMIC DNA]</scope>
    <source>
        <strain evidence="3 4">JCM 10635</strain>
    </source>
</reference>
<dbReference type="KEGG" id="nbg:DV706_10100"/>
<dbReference type="EMBL" id="CP031305">
    <property type="protein sequence ID" value="QCC54787.1"/>
    <property type="molecule type" value="Genomic_DNA"/>
</dbReference>
<dbReference type="Gene3D" id="3.40.50.2300">
    <property type="match status" value="1"/>
</dbReference>
<dbReference type="GeneID" id="39851606"/>
<dbReference type="Proteomes" id="UP000296822">
    <property type="component" value="Chromosome"/>
</dbReference>